<dbReference type="Gene3D" id="1.20.58.1290">
    <property type="entry name" value="CarD-like, C-terminal domain"/>
    <property type="match status" value="1"/>
</dbReference>
<reference evidence="2 3" key="1">
    <citation type="submission" date="2019-03" db="EMBL/GenBank/DDBJ databases">
        <title>Whole genome sequence of a novel Rubrobacter taiwanensis strain, isolated from Yellowstone National Park.</title>
        <authorList>
            <person name="Freed S."/>
            <person name="Ramaley R.F."/>
            <person name="Kyndt J.A."/>
        </authorList>
    </citation>
    <scope>NUCLEOTIDE SEQUENCE [LARGE SCALE GENOMIC DNA]</scope>
    <source>
        <strain evidence="2 3">Yellowstone</strain>
    </source>
</reference>
<accession>A0A4R1BG90</accession>
<organism evidence="2 3">
    <name type="scientific">Rubrobacter taiwanensis</name>
    <dbReference type="NCBI Taxonomy" id="185139"/>
    <lineage>
        <taxon>Bacteria</taxon>
        <taxon>Bacillati</taxon>
        <taxon>Actinomycetota</taxon>
        <taxon>Rubrobacteria</taxon>
        <taxon>Rubrobacterales</taxon>
        <taxon>Rubrobacteraceae</taxon>
        <taxon>Rubrobacter</taxon>
    </lineage>
</organism>
<evidence type="ECO:0000313" key="3">
    <source>
        <dbReference type="Proteomes" id="UP000295244"/>
    </source>
</evidence>
<gene>
    <name evidence="2" type="ORF">E0L93_10440</name>
</gene>
<keyword evidence="3" id="KW-1185">Reference proteome</keyword>
<dbReference type="SMART" id="SM01058">
    <property type="entry name" value="CarD_TRCF"/>
    <property type="match status" value="1"/>
</dbReference>
<evidence type="ECO:0000313" key="2">
    <source>
        <dbReference type="EMBL" id="TCJ16236.1"/>
    </source>
</evidence>
<dbReference type="InterPro" id="IPR036101">
    <property type="entry name" value="CarD-like/TRCF_RID_sf"/>
</dbReference>
<dbReference type="OrthoDB" id="9786074at2"/>
<protein>
    <submittedName>
        <fullName evidence="2">CarD family transcriptional regulator</fullName>
    </submittedName>
</protein>
<name>A0A4R1BG90_9ACTN</name>
<dbReference type="AlphaFoldDB" id="A0A4R1BG90"/>
<dbReference type="GO" id="GO:0009303">
    <property type="term" value="P:rRNA transcription"/>
    <property type="evidence" value="ECO:0007669"/>
    <property type="project" value="TreeGrafter"/>
</dbReference>
<dbReference type="InterPro" id="IPR003711">
    <property type="entry name" value="CarD-like/TRCF_RID"/>
</dbReference>
<dbReference type="RefSeq" id="WP_132691649.1">
    <property type="nucleotide sequence ID" value="NZ_SKBU01000017.1"/>
</dbReference>
<dbReference type="PANTHER" id="PTHR38447">
    <property type="entry name" value="TRANSCRIPTION FACTOR YDEB-RELATED"/>
    <property type="match status" value="1"/>
</dbReference>
<dbReference type="Pfam" id="PF21095">
    <property type="entry name" value="CarD_C"/>
    <property type="match status" value="1"/>
</dbReference>
<evidence type="ECO:0000259" key="1">
    <source>
        <dbReference type="SMART" id="SM01058"/>
    </source>
</evidence>
<dbReference type="PANTHER" id="PTHR38447:SF1">
    <property type="entry name" value="RNA POLYMERASE-BINDING TRANSCRIPTION FACTOR CARD"/>
    <property type="match status" value="1"/>
</dbReference>
<feature type="domain" description="CarD-like/TRCF RNAP-interacting" evidence="1">
    <location>
        <begin position="4"/>
        <end position="111"/>
    </location>
</feature>
<dbReference type="InterPro" id="IPR042215">
    <property type="entry name" value="CarD-like_C"/>
</dbReference>
<dbReference type="SUPFAM" id="SSF141259">
    <property type="entry name" value="CarD-like"/>
    <property type="match status" value="1"/>
</dbReference>
<sequence length="164" mass="17977">MGREFREGDLVVYPSHGAGVVTGTEEKTVLGEVRKYYRVYISDAGLTLSVPADGSNLRPCADEASIEEALDMLGREVTEMPSNWSHRLKHNQEKIKSGELLEVAEVVRNLSVYSREHDLSTGERSTLMRARQILVSEIAAVRGLELPEAERLVNRALKGGGAAG</sequence>
<dbReference type="Proteomes" id="UP000295244">
    <property type="component" value="Unassembled WGS sequence"/>
</dbReference>
<dbReference type="Pfam" id="PF02559">
    <property type="entry name" value="CarD_TRCF_RID"/>
    <property type="match status" value="1"/>
</dbReference>
<dbReference type="InterPro" id="IPR048792">
    <property type="entry name" value="CarD_C"/>
</dbReference>
<dbReference type="InterPro" id="IPR052531">
    <property type="entry name" value="CarD-like_regulator"/>
</dbReference>
<comment type="caution">
    <text evidence="2">The sequence shown here is derived from an EMBL/GenBank/DDBJ whole genome shotgun (WGS) entry which is preliminary data.</text>
</comment>
<dbReference type="Gene3D" id="2.40.10.170">
    <property type="match status" value="1"/>
</dbReference>
<proteinExistence type="predicted"/>
<dbReference type="EMBL" id="SKBU01000017">
    <property type="protein sequence ID" value="TCJ16236.1"/>
    <property type="molecule type" value="Genomic_DNA"/>
</dbReference>